<evidence type="ECO:0008006" key="4">
    <source>
        <dbReference type="Google" id="ProtNLM"/>
    </source>
</evidence>
<evidence type="ECO:0000313" key="2">
    <source>
        <dbReference type="EMBL" id="KAK2717793.1"/>
    </source>
</evidence>
<organism evidence="2 3">
    <name type="scientific">Artemia franciscana</name>
    <name type="common">Brine shrimp</name>
    <name type="synonym">Artemia sanfranciscana</name>
    <dbReference type="NCBI Taxonomy" id="6661"/>
    <lineage>
        <taxon>Eukaryota</taxon>
        <taxon>Metazoa</taxon>
        <taxon>Ecdysozoa</taxon>
        <taxon>Arthropoda</taxon>
        <taxon>Crustacea</taxon>
        <taxon>Branchiopoda</taxon>
        <taxon>Anostraca</taxon>
        <taxon>Artemiidae</taxon>
        <taxon>Artemia</taxon>
    </lineage>
</organism>
<feature type="coiled-coil region" evidence="1">
    <location>
        <begin position="41"/>
        <end position="68"/>
    </location>
</feature>
<protein>
    <recommendedName>
        <fullName evidence="4">Gag-like protein</fullName>
    </recommendedName>
</protein>
<gene>
    <name evidence="2" type="ORF">QYM36_006553</name>
</gene>
<comment type="caution">
    <text evidence="2">The sequence shown here is derived from an EMBL/GenBank/DDBJ whole genome shotgun (WGS) entry which is preliminary data.</text>
</comment>
<accession>A0AA88L3T3</accession>
<evidence type="ECO:0000313" key="3">
    <source>
        <dbReference type="Proteomes" id="UP001187531"/>
    </source>
</evidence>
<dbReference type="AlphaFoldDB" id="A0AA88L3T3"/>
<sequence>MGIANAACEFSATDLTYEGYRIPRDAICSSVNIPVIGDTIAASVASQVNELNRKIDGLTQAKANKQKLAGFIRAHAPANHLLRNAKPLTYAVVLKNCPNLSLPEQRKEFVDSLCPIASKDIEQLERSDKEWKAVVRSKNAANSNAESVKQSQQNITASVKSPAFIAIVKSVPLEIDEPELMIRILNCSKVVQCGRSRACKAYFEQQLHLPTFLSESIKIGYERLPAQQFIFIPKKGFNCQQSGHKAAECKNVTLCSRCGSAEHISSRENPRSKSIFCITCKVSGHTSYSVKCLSNLGSEKKNL</sequence>
<reference evidence="2" key="1">
    <citation type="submission" date="2023-07" db="EMBL/GenBank/DDBJ databases">
        <title>Chromosome-level genome assembly of Artemia franciscana.</title>
        <authorList>
            <person name="Jo E."/>
        </authorList>
    </citation>
    <scope>NUCLEOTIDE SEQUENCE</scope>
    <source>
        <tissue evidence="2">Whole body</tissue>
    </source>
</reference>
<proteinExistence type="predicted"/>
<evidence type="ECO:0000256" key="1">
    <source>
        <dbReference type="SAM" id="Coils"/>
    </source>
</evidence>
<keyword evidence="3" id="KW-1185">Reference proteome</keyword>
<dbReference type="Proteomes" id="UP001187531">
    <property type="component" value="Unassembled WGS sequence"/>
</dbReference>
<dbReference type="EMBL" id="JAVRJZ010000010">
    <property type="protein sequence ID" value="KAK2717793.1"/>
    <property type="molecule type" value="Genomic_DNA"/>
</dbReference>
<name>A0AA88L3T3_ARTSF</name>
<keyword evidence="1" id="KW-0175">Coiled coil</keyword>